<keyword evidence="1" id="KW-0732">Signal</keyword>
<reference evidence="2 3" key="1">
    <citation type="submission" date="2019-08" db="EMBL/GenBank/DDBJ databases">
        <title>The genome of the soybean aphid Biotype 1, its phylome, world population structure and adaptation to the North American continent.</title>
        <authorList>
            <person name="Giordano R."/>
            <person name="Donthu R.K."/>
            <person name="Hernandez A.G."/>
            <person name="Wright C.L."/>
            <person name="Zimin A.V."/>
        </authorList>
    </citation>
    <scope>NUCLEOTIDE SEQUENCE [LARGE SCALE GENOMIC DNA]</scope>
    <source>
        <tissue evidence="2">Whole aphids</tissue>
    </source>
</reference>
<accession>A0A6G0SX49</accession>
<protein>
    <recommendedName>
        <fullName evidence="4">Envelope fusion protein</fullName>
    </recommendedName>
</protein>
<dbReference type="EMBL" id="VYZN01001058">
    <property type="protein sequence ID" value="KAE9522534.1"/>
    <property type="molecule type" value="Genomic_DNA"/>
</dbReference>
<feature type="chain" id="PRO_5026072138" description="Envelope fusion protein" evidence="1">
    <location>
        <begin position="28"/>
        <end position="531"/>
    </location>
</feature>
<keyword evidence="3" id="KW-1185">Reference proteome</keyword>
<evidence type="ECO:0008006" key="4">
    <source>
        <dbReference type="Google" id="ProtNLM"/>
    </source>
</evidence>
<organism evidence="2 3">
    <name type="scientific">Aphis glycines</name>
    <name type="common">Soybean aphid</name>
    <dbReference type="NCBI Taxonomy" id="307491"/>
    <lineage>
        <taxon>Eukaryota</taxon>
        <taxon>Metazoa</taxon>
        <taxon>Ecdysozoa</taxon>
        <taxon>Arthropoda</taxon>
        <taxon>Hexapoda</taxon>
        <taxon>Insecta</taxon>
        <taxon>Pterygota</taxon>
        <taxon>Neoptera</taxon>
        <taxon>Paraneoptera</taxon>
        <taxon>Hemiptera</taxon>
        <taxon>Sternorrhyncha</taxon>
        <taxon>Aphidomorpha</taxon>
        <taxon>Aphidoidea</taxon>
        <taxon>Aphididae</taxon>
        <taxon>Aphidini</taxon>
        <taxon>Aphis</taxon>
        <taxon>Aphis</taxon>
    </lineage>
</organism>
<sequence length="531" mass="61225">TRKTMLLNNLNSILYLLFLTTWTIVNGQNEDNLAITKIINGSEKFRNIDELLNNNAKLCKTETHGISAICSNFLPTLHTTRVELNKRYKSLMSLQTGNRVKRGLFNAIGNFEEWAFGSVGDDSYQELQKTVQKTNDNSGRAVSLMKTQSKIVQSTINQFTNVSSTLSQNFIELQTQYNQIISKINSKNNKLLEVEVNQPLINYLLNLNLLLTEFSFETDELIDALTLARHNILYPTIFNDNELRDNLEIIKKTFDSTQTLPININNTTSIEVFLKLAKISTKFANFQLLFILNFPICNKEEFVLHRVWPMPIEITTAQFLFIQPHNPYLAISLDKQKFISLTENNQSKLPEYCEVRHGYFYNAHFEKLQRSNCFVYWTTKTIVTTMVCPTSTTVHTLQGTGILKIPKDCIVYTPSTILTPLKETNGTVFTDYYPEFNLINLEQKTNKIKIIQSSNISFNLSKLQMPSLKNLKESTNNLDYVVAEIEKQNENTYIISKNHKDNLFLKKKNLIKKCLIKDKRISKKKESEKVL</sequence>
<comment type="caution">
    <text evidence="2">The sequence shown here is derived from an EMBL/GenBank/DDBJ whole genome shotgun (WGS) entry which is preliminary data.</text>
</comment>
<gene>
    <name evidence="2" type="ORF">AGLY_017070</name>
</gene>
<proteinExistence type="predicted"/>
<dbReference type="Pfam" id="PF12259">
    <property type="entry name" value="Baculo_F"/>
    <property type="match status" value="1"/>
</dbReference>
<feature type="non-terminal residue" evidence="2">
    <location>
        <position position="1"/>
    </location>
</feature>
<evidence type="ECO:0000313" key="2">
    <source>
        <dbReference type="EMBL" id="KAE9522534.1"/>
    </source>
</evidence>
<dbReference type="AlphaFoldDB" id="A0A6G0SX49"/>
<name>A0A6G0SX49_APHGL</name>
<evidence type="ECO:0000313" key="3">
    <source>
        <dbReference type="Proteomes" id="UP000475862"/>
    </source>
</evidence>
<dbReference type="InterPro" id="IPR022048">
    <property type="entry name" value="Envelope_fusion-like"/>
</dbReference>
<evidence type="ECO:0000256" key="1">
    <source>
        <dbReference type="SAM" id="SignalP"/>
    </source>
</evidence>
<dbReference type="OrthoDB" id="6628329at2759"/>
<feature type="signal peptide" evidence="1">
    <location>
        <begin position="1"/>
        <end position="27"/>
    </location>
</feature>
<dbReference type="Proteomes" id="UP000475862">
    <property type="component" value="Unassembled WGS sequence"/>
</dbReference>